<comment type="similarity">
    <text evidence="1">Belongs to the N-Me-Phe pilin family.</text>
</comment>
<evidence type="ECO:0000256" key="3">
    <source>
        <dbReference type="ARBA" id="ARBA00029638"/>
    </source>
</evidence>
<dbReference type="InterPro" id="IPR045584">
    <property type="entry name" value="Pilin-like"/>
</dbReference>
<dbReference type="PANTHER" id="PTHR30093:SF34">
    <property type="entry name" value="PREPILIN PEPTIDASE-DEPENDENT PROTEIN D"/>
    <property type="match status" value="1"/>
</dbReference>
<keyword evidence="4" id="KW-0812">Transmembrane</keyword>
<gene>
    <name evidence="5" type="ORF">ABA45_04600</name>
</gene>
<keyword evidence="4" id="KW-1133">Transmembrane helix</keyword>
<keyword evidence="2" id="KW-0488">Methylation</keyword>
<sequence>MKSKQCGFTLIELMIVVAIIGILSALAIPMYQGYVAKSQVHRAVGELSSYKSAYEERVSRNGSVTNSDLGYVPSGLTTGAVGIDIAILNADLTGHLRVTMGGTAHPLMSGVVITLERSPRGAWQCVVDNTAVSGSWQSTYLPENCSL</sequence>
<dbReference type="PANTHER" id="PTHR30093">
    <property type="entry name" value="GENERAL SECRETION PATHWAY PROTEIN G"/>
    <property type="match status" value="1"/>
</dbReference>
<dbReference type="EMBL" id="CP011494">
    <property type="protein sequence ID" value="AKO51787.1"/>
    <property type="molecule type" value="Genomic_DNA"/>
</dbReference>
<dbReference type="InterPro" id="IPR001082">
    <property type="entry name" value="Pilin"/>
</dbReference>
<dbReference type="Proteomes" id="UP000036406">
    <property type="component" value="Chromosome"/>
</dbReference>
<dbReference type="RefSeq" id="WP_048384503.1">
    <property type="nucleotide sequence ID" value="NZ_CP011494.1"/>
</dbReference>
<dbReference type="GO" id="GO:0009289">
    <property type="term" value="C:pilus"/>
    <property type="evidence" value="ECO:0007669"/>
    <property type="project" value="InterPro"/>
</dbReference>
<dbReference type="STRING" id="330734.ABA45_04600"/>
<evidence type="ECO:0000256" key="1">
    <source>
        <dbReference type="ARBA" id="ARBA00005233"/>
    </source>
</evidence>
<dbReference type="GO" id="GO:0007155">
    <property type="term" value="P:cell adhesion"/>
    <property type="evidence" value="ECO:0007669"/>
    <property type="project" value="InterPro"/>
</dbReference>
<dbReference type="InterPro" id="IPR012902">
    <property type="entry name" value="N_methyl_site"/>
</dbReference>
<proteinExistence type="inferred from homology"/>
<protein>
    <recommendedName>
        <fullName evidence="3">Pilin</fullName>
    </recommendedName>
</protein>
<keyword evidence="6" id="KW-1185">Reference proteome</keyword>
<evidence type="ECO:0000256" key="2">
    <source>
        <dbReference type="ARBA" id="ARBA00022481"/>
    </source>
</evidence>
<dbReference type="PATRIC" id="fig|330734.3.peg.980"/>
<reference evidence="5 6" key="1">
    <citation type="submission" date="2015-05" db="EMBL/GenBank/DDBJ databases">
        <title>Complete genome of Marinobacter psychrophilus strain 20041T isolated from sea-ice of the Canadian Basin.</title>
        <authorList>
            <person name="Song L."/>
            <person name="Ren L."/>
            <person name="Yu Y."/>
            <person name="Wang X."/>
        </authorList>
    </citation>
    <scope>NUCLEOTIDE SEQUENCE [LARGE SCALE GENOMIC DNA]</scope>
    <source>
        <strain evidence="5 6">20041</strain>
    </source>
</reference>
<dbReference type="Pfam" id="PF00114">
    <property type="entry name" value="Pilin"/>
    <property type="match status" value="1"/>
</dbReference>
<evidence type="ECO:0000313" key="6">
    <source>
        <dbReference type="Proteomes" id="UP000036406"/>
    </source>
</evidence>
<name>A0A0H4I9S2_9GAMM</name>
<accession>A0A0H4I9S2</accession>
<dbReference type="SUPFAM" id="SSF54523">
    <property type="entry name" value="Pili subunits"/>
    <property type="match status" value="1"/>
</dbReference>
<dbReference type="NCBIfam" id="TIGR02532">
    <property type="entry name" value="IV_pilin_GFxxxE"/>
    <property type="match status" value="1"/>
</dbReference>
<organism evidence="5 6">
    <name type="scientific">Marinobacter psychrophilus</name>
    <dbReference type="NCBI Taxonomy" id="330734"/>
    <lineage>
        <taxon>Bacteria</taxon>
        <taxon>Pseudomonadati</taxon>
        <taxon>Pseudomonadota</taxon>
        <taxon>Gammaproteobacteria</taxon>
        <taxon>Pseudomonadales</taxon>
        <taxon>Marinobacteraceae</taxon>
        <taxon>Marinobacter</taxon>
    </lineage>
</organism>
<dbReference type="KEGG" id="mpq:ABA45_04600"/>
<evidence type="ECO:0000313" key="5">
    <source>
        <dbReference type="EMBL" id="AKO51787.1"/>
    </source>
</evidence>
<dbReference type="Pfam" id="PF07963">
    <property type="entry name" value="N_methyl"/>
    <property type="match status" value="1"/>
</dbReference>
<keyword evidence="4" id="KW-0472">Membrane</keyword>
<feature type="transmembrane region" description="Helical" evidence="4">
    <location>
        <begin position="7"/>
        <end position="31"/>
    </location>
</feature>
<dbReference type="AlphaFoldDB" id="A0A0H4I9S2"/>
<dbReference type="Gene3D" id="3.30.700.10">
    <property type="entry name" value="Glycoprotein, Type 4 Pilin"/>
    <property type="match status" value="1"/>
</dbReference>
<evidence type="ECO:0000256" key="4">
    <source>
        <dbReference type="SAM" id="Phobius"/>
    </source>
</evidence>